<dbReference type="InterPro" id="IPR051689">
    <property type="entry name" value="Sterol_desaturase/TMEM195"/>
</dbReference>
<evidence type="ECO:0000256" key="2">
    <source>
        <dbReference type="ARBA" id="ARBA00022692"/>
    </source>
</evidence>
<dbReference type="EC" id="1.-.-.-" evidence="9"/>
<dbReference type="InterPro" id="IPR006694">
    <property type="entry name" value="Fatty_acid_hydroxylase"/>
</dbReference>
<dbReference type="Proteomes" id="UP001596114">
    <property type="component" value="Unassembled WGS sequence"/>
</dbReference>
<dbReference type="Pfam" id="PF04116">
    <property type="entry name" value="FA_hydroxylase"/>
    <property type="match status" value="1"/>
</dbReference>
<keyword evidence="10" id="KW-1185">Reference proteome</keyword>
<proteinExistence type="predicted"/>
<name>A0ABW0QKR5_9GAMM</name>
<comment type="caution">
    <text evidence="9">The sequence shown here is derived from an EMBL/GenBank/DDBJ whole genome shotgun (WGS) entry which is preliminary data.</text>
</comment>
<accession>A0ABW0QKR5</accession>
<evidence type="ECO:0000256" key="3">
    <source>
        <dbReference type="ARBA" id="ARBA00022989"/>
    </source>
</evidence>
<dbReference type="RefSeq" id="WP_377316165.1">
    <property type="nucleotide sequence ID" value="NZ_JBHSNF010000001.1"/>
</dbReference>
<dbReference type="PANTHER" id="PTHR21624:SF1">
    <property type="entry name" value="ALKYLGLYCEROL MONOOXYGENASE"/>
    <property type="match status" value="1"/>
</dbReference>
<evidence type="ECO:0000256" key="1">
    <source>
        <dbReference type="ARBA" id="ARBA00004127"/>
    </source>
</evidence>
<gene>
    <name evidence="9" type="ORF">ACFPPA_00400</name>
</gene>
<feature type="transmembrane region" description="Helical" evidence="7">
    <location>
        <begin position="130"/>
        <end position="150"/>
    </location>
</feature>
<reference evidence="10" key="1">
    <citation type="journal article" date="2019" name="Int. J. Syst. Evol. Microbiol.">
        <title>The Global Catalogue of Microorganisms (GCM) 10K type strain sequencing project: providing services to taxonomists for standard genome sequencing and annotation.</title>
        <authorList>
            <consortium name="The Broad Institute Genomics Platform"/>
            <consortium name="The Broad Institute Genome Sequencing Center for Infectious Disease"/>
            <person name="Wu L."/>
            <person name="Ma J."/>
        </authorList>
    </citation>
    <scope>NUCLEOTIDE SEQUENCE [LARGE SCALE GENOMIC DNA]</scope>
    <source>
        <strain evidence="10">CGMCC 1.16619</strain>
    </source>
</reference>
<evidence type="ECO:0000256" key="5">
    <source>
        <dbReference type="ARBA" id="ARBA00023098"/>
    </source>
</evidence>
<keyword evidence="2 7" id="KW-0812">Transmembrane</keyword>
<keyword evidence="6 7" id="KW-0472">Membrane</keyword>
<evidence type="ECO:0000256" key="7">
    <source>
        <dbReference type="SAM" id="Phobius"/>
    </source>
</evidence>
<keyword evidence="3 7" id="KW-1133">Transmembrane helix</keyword>
<evidence type="ECO:0000259" key="8">
    <source>
        <dbReference type="Pfam" id="PF04116"/>
    </source>
</evidence>
<evidence type="ECO:0000256" key="6">
    <source>
        <dbReference type="ARBA" id="ARBA00023136"/>
    </source>
</evidence>
<feature type="domain" description="Fatty acid hydroxylase" evidence="8">
    <location>
        <begin position="136"/>
        <end position="275"/>
    </location>
</feature>
<dbReference type="PANTHER" id="PTHR21624">
    <property type="entry name" value="STEROL DESATURASE-RELATED PROTEIN"/>
    <property type="match status" value="1"/>
</dbReference>
<dbReference type="GO" id="GO:0016491">
    <property type="term" value="F:oxidoreductase activity"/>
    <property type="evidence" value="ECO:0007669"/>
    <property type="project" value="UniProtKB-KW"/>
</dbReference>
<evidence type="ECO:0000313" key="10">
    <source>
        <dbReference type="Proteomes" id="UP001596114"/>
    </source>
</evidence>
<keyword evidence="5" id="KW-0443">Lipid metabolism</keyword>
<feature type="transmembrane region" description="Helical" evidence="7">
    <location>
        <begin position="81"/>
        <end position="98"/>
    </location>
</feature>
<comment type="subcellular location">
    <subcellularLocation>
        <location evidence="1">Endomembrane system</location>
        <topology evidence="1">Multi-pass membrane protein</topology>
    </subcellularLocation>
</comment>
<evidence type="ECO:0000256" key="4">
    <source>
        <dbReference type="ARBA" id="ARBA00023002"/>
    </source>
</evidence>
<organism evidence="9 10">
    <name type="scientific">Rhodanobacter ginsengisoli</name>
    <dbReference type="NCBI Taxonomy" id="418646"/>
    <lineage>
        <taxon>Bacteria</taxon>
        <taxon>Pseudomonadati</taxon>
        <taxon>Pseudomonadota</taxon>
        <taxon>Gammaproteobacteria</taxon>
        <taxon>Lysobacterales</taxon>
        <taxon>Rhodanobacteraceae</taxon>
        <taxon>Rhodanobacter</taxon>
    </lineage>
</organism>
<feature type="transmembrane region" description="Helical" evidence="7">
    <location>
        <begin position="39"/>
        <end position="60"/>
    </location>
</feature>
<keyword evidence="4 9" id="KW-0560">Oxidoreductase</keyword>
<evidence type="ECO:0000313" key="9">
    <source>
        <dbReference type="EMBL" id="MFC5524192.1"/>
    </source>
</evidence>
<feature type="transmembrane region" description="Helical" evidence="7">
    <location>
        <begin position="7"/>
        <end position="27"/>
    </location>
</feature>
<dbReference type="EMBL" id="JBHSNF010000001">
    <property type="protein sequence ID" value="MFC5524192.1"/>
    <property type="molecule type" value="Genomic_DNA"/>
</dbReference>
<sequence>MSDLSSWWAFLVNWLSVHAVVPLLDALHLSGLSGNPDDIAASLLIAALQVGIIGLIFRPLETWFPAEQWTDRKLTLVDRNYTLLMLLGIFPLFTYLVLTPFSHLFGGADSASSSTGSPLALTHWVPWFNLHPYVLFAVYYVVYDFVYYWMHRTQHAIPWWWALHSMHHSQRQMSCWTNDRGSLVDGFIQSMILATVGLAIGVDPDEFAWLMLIGELMQNFSHTNARIGFGRVFERVFVDPKFHRLHHMLVDPERPTLHICNYGQVLSIWDVLFGTALYGLAPRPTGVGDPVVDADNDYGLIGLHWVALKRFWGAVRRPAGWKPGEVAFGEDYRPIPVSQLDLHALAHALPTAGFTPPPAPASGDAAVEGAIG</sequence>
<protein>
    <submittedName>
        <fullName evidence="9">Sterol desaturase family protein</fullName>
        <ecNumber evidence="9">1.-.-.-</ecNumber>
    </submittedName>
</protein>